<accession>A0A0F9M8P0</accession>
<sequence>MNLIERLRCRPFGGGRCKLQEDAADEIERLRDEKGIVAVQRDAARQRDNVKLVASLEAEVEQLNAVVAELRHQAECYYYDLDLGHGQWARDHCEECRRLWEAVEATRKTISKREGGGT</sequence>
<name>A0A0F9M8P0_9ZZZZ</name>
<reference evidence="1" key="1">
    <citation type="journal article" date="2015" name="Nature">
        <title>Complex archaea that bridge the gap between prokaryotes and eukaryotes.</title>
        <authorList>
            <person name="Spang A."/>
            <person name="Saw J.H."/>
            <person name="Jorgensen S.L."/>
            <person name="Zaremba-Niedzwiedzka K."/>
            <person name="Martijn J."/>
            <person name="Lind A.E."/>
            <person name="van Eijk R."/>
            <person name="Schleper C."/>
            <person name="Guy L."/>
            <person name="Ettema T.J."/>
        </authorList>
    </citation>
    <scope>NUCLEOTIDE SEQUENCE</scope>
</reference>
<proteinExistence type="predicted"/>
<organism evidence="1">
    <name type="scientific">marine sediment metagenome</name>
    <dbReference type="NCBI Taxonomy" id="412755"/>
    <lineage>
        <taxon>unclassified sequences</taxon>
        <taxon>metagenomes</taxon>
        <taxon>ecological metagenomes</taxon>
    </lineage>
</organism>
<dbReference type="EMBL" id="LAZR01009370">
    <property type="protein sequence ID" value="KKM73030.1"/>
    <property type="molecule type" value="Genomic_DNA"/>
</dbReference>
<dbReference type="AlphaFoldDB" id="A0A0F9M8P0"/>
<gene>
    <name evidence="1" type="ORF">LCGC14_1414640</name>
</gene>
<evidence type="ECO:0008006" key="2">
    <source>
        <dbReference type="Google" id="ProtNLM"/>
    </source>
</evidence>
<protein>
    <recommendedName>
        <fullName evidence="2">DksA C4-type domain-containing protein</fullName>
    </recommendedName>
</protein>
<comment type="caution">
    <text evidence="1">The sequence shown here is derived from an EMBL/GenBank/DDBJ whole genome shotgun (WGS) entry which is preliminary data.</text>
</comment>
<evidence type="ECO:0000313" key="1">
    <source>
        <dbReference type="EMBL" id="KKM73030.1"/>
    </source>
</evidence>